<evidence type="ECO:0000256" key="3">
    <source>
        <dbReference type="ARBA" id="ARBA00023163"/>
    </source>
</evidence>
<dbReference type="InterPro" id="IPR016032">
    <property type="entry name" value="Sig_transdc_resp-reg_C-effctor"/>
</dbReference>
<organism evidence="5 6">
    <name type="scientific">Streptomyces cellulosae</name>
    <dbReference type="NCBI Taxonomy" id="1968"/>
    <lineage>
        <taxon>Bacteria</taxon>
        <taxon>Bacillati</taxon>
        <taxon>Actinomycetota</taxon>
        <taxon>Actinomycetes</taxon>
        <taxon>Kitasatosporales</taxon>
        <taxon>Streptomycetaceae</taxon>
        <taxon>Streptomyces</taxon>
    </lineage>
</organism>
<reference evidence="5 6" key="1">
    <citation type="submission" date="2024-09" db="EMBL/GenBank/DDBJ databases">
        <title>The Natural Products Discovery Center: Release of the First 8490 Sequenced Strains for Exploring Actinobacteria Biosynthetic Diversity.</title>
        <authorList>
            <person name="Kalkreuter E."/>
            <person name="Kautsar S.A."/>
            <person name="Yang D."/>
            <person name="Bader C.D."/>
            <person name="Teijaro C.N."/>
            <person name="Fluegel L."/>
            <person name="Davis C.M."/>
            <person name="Simpson J.R."/>
            <person name="Lauterbach L."/>
            <person name="Steele A.D."/>
            <person name="Gui C."/>
            <person name="Meng S."/>
            <person name="Li G."/>
            <person name="Viehrig K."/>
            <person name="Ye F."/>
            <person name="Su P."/>
            <person name="Kiefer A.F."/>
            <person name="Nichols A."/>
            <person name="Cepeda A.J."/>
            <person name="Yan W."/>
            <person name="Fan B."/>
            <person name="Jiang Y."/>
            <person name="Adhikari A."/>
            <person name="Zheng C.-J."/>
            <person name="Schuster L."/>
            <person name="Cowan T.M."/>
            <person name="Smanski M.J."/>
            <person name="Chevrette M.G."/>
            <person name="De Carvalho L.P.S."/>
            <person name="Shen B."/>
        </authorList>
    </citation>
    <scope>NUCLEOTIDE SEQUENCE [LARGE SCALE GENOMIC DNA]</scope>
    <source>
        <strain evidence="5 6">NPDC057399</strain>
    </source>
</reference>
<dbReference type="PANTHER" id="PTHR44688">
    <property type="entry name" value="DNA-BINDING TRANSCRIPTIONAL ACTIVATOR DEVR_DOSR"/>
    <property type="match status" value="1"/>
</dbReference>
<dbReference type="EMBL" id="JBHVBU010000144">
    <property type="protein sequence ID" value="MFE7967373.1"/>
    <property type="molecule type" value="Genomic_DNA"/>
</dbReference>
<evidence type="ECO:0000256" key="1">
    <source>
        <dbReference type="ARBA" id="ARBA00023015"/>
    </source>
</evidence>
<gene>
    <name evidence="5" type="ORF">ACFU0X_30790</name>
</gene>
<protein>
    <submittedName>
        <fullName evidence="5">Response regulator transcription factor</fullName>
    </submittedName>
</protein>
<dbReference type="Pfam" id="PF00196">
    <property type="entry name" value="GerE"/>
    <property type="match status" value="1"/>
</dbReference>
<dbReference type="PROSITE" id="PS50043">
    <property type="entry name" value="HTH_LUXR_2"/>
    <property type="match status" value="1"/>
</dbReference>
<evidence type="ECO:0000259" key="4">
    <source>
        <dbReference type="PROSITE" id="PS50043"/>
    </source>
</evidence>
<sequence>MLTLSVRALEQDGSVSPWPTLTGTLRRHLGVEAVTLTEISRQRSCPLAWAAGGIGDGRVRELSRQSMRCGNPLIGHYRQARDPAPRTAEELTGSAAWRNSAARSVAREHFGAEHVLGVPCTLPAGRSDLLRGCVVYSRKRFSPAQRAFLCRAQPILAAVDAHERVLSRALKRAGQDASNRAREYGLTSRELTVLILLGEALPAKAIAARLGISVRTVQKHIENLYRKLDTKDRMETALLAQSLGLLPPRSPFIGSRPEVPRDS</sequence>
<feature type="domain" description="HTH luxR-type" evidence="4">
    <location>
        <begin position="179"/>
        <end position="244"/>
    </location>
</feature>
<dbReference type="PANTHER" id="PTHR44688:SF16">
    <property type="entry name" value="DNA-BINDING TRANSCRIPTIONAL ACTIVATOR DEVR_DOSR"/>
    <property type="match status" value="1"/>
</dbReference>
<dbReference type="SUPFAM" id="SSF46894">
    <property type="entry name" value="C-terminal effector domain of the bipartite response regulators"/>
    <property type="match status" value="1"/>
</dbReference>
<dbReference type="InterPro" id="IPR000792">
    <property type="entry name" value="Tscrpt_reg_LuxR_C"/>
</dbReference>
<evidence type="ECO:0000313" key="6">
    <source>
        <dbReference type="Proteomes" id="UP001600650"/>
    </source>
</evidence>
<dbReference type="InterPro" id="IPR036388">
    <property type="entry name" value="WH-like_DNA-bd_sf"/>
</dbReference>
<keyword evidence="1" id="KW-0805">Transcription regulation</keyword>
<dbReference type="PRINTS" id="PR00038">
    <property type="entry name" value="HTHLUXR"/>
</dbReference>
<dbReference type="SMART" id="SM00421">
    <property type="entry name" value="HTH_LUXR"/>
    <property type="match status" value="1"/>
</dbReference>
<proteinExistence type="predicted"/>
<dbReference type="Gene3D" id="1.10.10.10">
    <property type="entry name" value="Winged helix-like DNA-binding domain superfamily/Winged helix DNA-binding domain"/>
    <property type="match status" value="1"/>
</dbReference>
<dbReference type="RefSeq" id="WP_381728573.1">
    <property type="nucleotide sequence ID" value="NZ_JBHVBU010000144.1"/>
</dbReference>
<comment type="caution">
    <text evidence="5">The sequence shown here is derived from an EMBL/GenBank/DDBJ whole genome shotgun (WGS) entry which is preliminary data.</text>
</comment>
<evidence type="ECO:0000313" key="5">
    <source>
        <dbReference type="EMBL" id="MFE7967373.1"/>
    </source>
</evidence>
<keyword evidence="6" id="KW-1185">Reference proteome</keyword>
<evidence type="ECO:0000256" key="2">
    <source>
        <dbReference type="ARBA" id="ARBA00023125"/>
    </source>
</evidence>
<keyword evidence="3" id="KW-0804">Transcription</keyword>
<accession>A0ABW6JPN3</accession>
<dbReference type="Proteomes" id="UP001600650">
    <property type="component" value="Unassembled WGS sequence"/>
</dbReference>
<name>A0ABW6JPN3_STRCE</name>
<keyword evidence="2" id="KW-0238">DNA-binding</keyword>
<dbReference type="CDD" id="cd06170">
    <property type="entry name" value="LuxR_C_like"/>
    <property type="match status" value="1"/>
</dbReference>